<dbReference type="InterPro" id="IPR025198">
    <property type="entry name" value="PPK_N_dom"/>
</dbReference>
<keyword evidence="15" id="KW-1185">Reference proteome</keyword>
<evidence type="ECO:0000259" key="10">
    <source>
        <dbReference type="Pfam" id="PF02503"/>
    </source>
</evidence>
<dbReference type="PIRSF" id="PIRSF015589">
    <property type="entry name" value="PP_kinase"/>
    <property type="match status" value="1"/>
</dbReference>
<evidence type="ECO:0000259" key="12">
    <source>
        <dbReference type="Pfam" id="PF13090"/>
    </source>
</evidence>
<dbReference type="Gene3D" id="3.30.1840.10">
    <property type="entry name" value="Polyphosphate kinase middle domain"/>
    <property type="match status" value="1"/>
</dbReference>
<dbReference type="AlphaFoldDB" id="A0A0P9CE82"/>
<comment type="catalytic activity">
    <reaction evidence="8 9">
        <text>[phosphate](n) + ATP = [phosphate](n+1) + ADP</text>
        <dbReference type="Rhea" id="RHEA:19573"/>
        <dbReference type="Rhea" id="RHEA-COMP:9859"/>
        <dbReference type="Rhea" id="RHEA-COMP:14280"/>
        <dbReference type="ChEBI" id="CHEBI:16838"/>
        <dbReference type="ChEBI" id="CHEBI:30616"/>
        <dbReference type="ChEBI" id="CHEBI:456216"/>
        <dbReference type="EC" id="2.7.4.1"/>
    </reaction>
</comment>
<dbReference type="PATRIC" id="fig|381306.5.peg.1403"/>
<dbReference type="NCBIfam" id="NF003918">
    <property type="entry name" value="PRK05443.1-2"/>
    <property type="match status" value="1"/>
</dbReference>
<dbReference type="STRING" id="381306.AN478_04545"/>
<dbReference type="GO" id="GO:0005524">
    <property type="term" value="F:ATP binding"/>
    <property type="evidence" value="ECO:0007669"/>
    <property type="project" value="UniProtKB-KW"/>
</dbReference>
<dbReference type="Pfam" id="PF17941">
    <property type="entry name" value="PP_kinase_C_1"/>
    <property type="match status" value="1"/>
</dbReference>
<dbReference type="CDD" id="cd09165">
    <property type="entry name" value="PLDc_PaPPK1_C1_like"/>
    <property type="match status" value="1"/>
</dbReference>
<dbReference type="NCBIfam" id="TIGR03705">
    <property type="entry name" value="poly_P_kin"/>
    <property type="match status" value="1"/>
</dbReference>
<gene>
    <name evidence="8" type="primary">ppk</name>
    <name evidence="14" type="ORF">SAMN05661077_1867</name>
</gene>
<evidence type="ECO:0000313" key="15">
    <source>
        <dbReference type="Proteomes" id="UP000183104"/>
    </source>
</evidence>
<evidence type="ECO:0000256" key="9">
    <source>
        <dbReference type="RuleBase" id="RU003800"/>
    </source>
</evidence>
<evidence type="ECO:0000259" key="11">
    <source>
        <dbReference type="Pfam" id="PF13089"/>
    </source>
</evidence>
<reference evidence="15" key="1">
    <citation type="submission" date="2016-10" db="EMBL/GenBank/DDBJ databases">
        <authorList>
            <person name="Varghese N."/>
        </authorList>
    </citation>
    <scope>NUCLEOTIDE SEQUENCE [LARGE SCALE GENOMIC DNA]</scope>
    <source>
        <strain evidence="15">HL 19</strain>
    </source>
</reference>
<evidence type="ECO:0000256" key="2">
    <source>
        <dbReference type="ARBA" id="ARBA00022679"/>
    </source>
</evidence>
<feature type="active site" description="Phosphohistidine intermediate" evidence="8">
    <location>
        <position position="441"/>
    </location>
</feature>
<accession>A0A0P9CE82</accession>
<keyword evidence="3 8" id="KW-0479">Metal-binding</keyword>
<sequence length="692" mass="78069">MEPPDLKQPRLYINRLLSLLAFNARVLEQAKDPAVPLLERLKFLCISSTNLDEFFEIRVAGLKQRIELGVTQVGPDNRTPTEVMDVISEEAHALVEEQYRVLNEDLVPALEAEGVRFIRRGAWSEAQRGWLHRYFREELLPILSPLGLDPAHPFPRILNKSLNFIVSLQGRDAFGRSGGVAVVQAPRALPRLIQLPSEETDSGPYDFVFLSSIIHAFVDELFPGMTVTGCYQFRVTRNSDLFVDEEEIDDLRRALEGELPQRRYGAAVRLEVADNCPDDMADYLLEEFGLGREDFFRVNGPVNLNRLLAIPDLVNRPDLKYTGFTPGLPPEIAHQPDLFAVLREQDVLLHHPFESFTPVVDFLRQAAADPHVLAIKQTLYRTGPESAVVDALVQAARAGKEVTVVVELRARFDEEANIALANRLQEAGAHVVYGVVGYKTHAKLILVVRREGGRLRQYVHLGTGNYHPRTARLYTDYGLLTTDPRIGEDVHKVFLQLTSLGRASDLNHLLQAPFTLHDALRDKIKRERKNAEAGRPARIIAKVNSLVESRLIRDLYRASMAGVPIDLVVRGMCCLRPGVEGISDNIRVRSVVGRFLEHTRVYYFENGGSPELYGSSADWMERNFFRRVEVAFPIRDSRLRARLLRELDAYLRDNTQAWLLGSDGAYHRAEPGEGEAPFSAQQALLEDLAEEL</sequence>
<dbReference type="InterPro" id="IPR036830">
    <property type="entry name" value="PP_kinase_middle_dom_sf"/>
</dbReference>
<dbReference type="SUPFAM" id="SSF143724">
    <property type="entry name" value="PHP14-like"/>
    <property type="match status" value="1"/>
</dbReference>
<dbReference type="Gene3D" id="3.30.870.10">
    <property type="entry name" value="Endonuclease Chain A"/>
    <property type="match status" value="2"/>
</dbReference>
<evidence type="ECO:0000313" key="14">
    <source>
        <dbReference type="EMBL" id="SCY35883.1"/>
    </source>
</evidence>
<dbReference type="NCBIfam" id="NF003921">
    <property type="entry name" value="PRK05443.2-2"/>
    <property type="match status" value="1"/>
</dbReference>
<dbReference type="SUPFAM" id="SSF140356">
    <property type="entry name" value="PPK N-terminal domain-like"/>
    <property type="match status" value="1"/>
</dbReference>
<feature type="binding site" evidence="8">
    <location>
        <position position="381"/>
    </location>
    <ligand>
        <name>Mg(2+)</name>
        <dbReference type="ChEBI" id="CHEBI:18420"/>
    </ligand>
</feature>
<dbReference type="EC" id="2.7.4.1" evidence="8 9"/>
<evidence type="ECO:0000256" key="1">
    <source>
        <dbReference type="ARBA" id="ARBA00022553"/>
    </source>
</evidence>
<dbReference type="Proteomes" id="UP000183104">
    <property type="component" value="Unassembled WGS sequence"/>
</dbReference>
<dbReference type="NCBIfam" id="NF003917">
    <property type="entry name" value="PRK05443.1-1"/>
    <property type="match status" value="1"/>
</dbReference>
<keyword evidence="5 8" id="KW-0418">Kinase</keyword>
<evidence type="ECO:0000256" key="7">
    <source>
        <dbReference type="ARBA" id="ARBA00022842"/>
    </source>
</evidence>
<dbReference type="InterPro" id="IPR041108">
    <property type="entry name" value="PP_kinase_C_1"/>
</dbReference>
<dbReference type="Gene3D" id="1.20.58.310">
    <property type="entry name" value="Polyphosphate kinase N-terminal domain"/>
    <property type="match status" value="1"/>
</dbReference>
<dbReference type="Pfam" id="PF13090">
    <property type="entry name" value="PP_kinase_C"/>
    <property type="match status" value="1"/>
</dbReference>
<comment type="cofactor">
    <cofactor evidence="8">
        <name>Mg(2+)</name>
        <dbReference type="ChEBI" id="CHEBI:18420"/>
    </cofactor>
</comment>
<dbReference type="CDD" id="cd09168">
    <property type="entry name" value="PLDc_PaPPK1_C2_like"/>
    <property type="match status" value="1"/>
</dbReference>
<protein>
    <recommendedName>
        <fullName evidence="8 9">Polyphosphate kinase</fullName>
        <ecNumber evidence="8 9">2.7.4.1</ecNumber>
    </recommendedName>
    <alternativeName>
        <fullName evidence="8">ATP-polyphosphate phosphotransferase</fullName>
    </alternativeName>
    <alternativeName>
        <fullName evidence="8">Polyphosphoric acid kinase</fullName>
    </alternativeName>
</protein>
<dbReference type="InterPro" id="IPR025200">
    <property type="entry name" value="PPK_C_dom2"/>
</dbReference>
<keyword evidence="7 8" id="KW-0460">Magnesium</keyword>
<dbReference type="InterPro" id="IPR003414">
    <property type="entry name" value="PP_kinase"/>
</dbReference>
<dbReference type="EMBL" id="FMUN01000005">
    <property type="protein sequence ID" value="SCY35883.1"/>
    <property type="molecule type" value="Genomic_DNA"/>
</dbReference>
<keyword evidence="4 8" id="KW-0547">Nucleotide-binding</keyword>
<evidence type="ECO:0000256" key="4">
    <source>
        <dbReference type="ARBA" id="ARBA00022741"/>
    </source>
</evidence>
<feature type="domain" description="Polyphosphate kinase C-terminal" evidence="13">
    <location>
        <begin position="338"/>
        <end position="499"/>
    </location>
</feature>
<name>A0A0P9CE82_9GAMM</name>
<feature type="binding site" evidence="8">
    <location>
        <position position="50"/>
    </location>
    <ligand>
        <name>ATP</name>
        <dbReference type="ChEBI" id="CHEBI:30616"/>
    </ligand>
</feature>
<dbReference type="SUPFAM" id="SSF56024">
    <property type="entry name" value="Phospholipase D/nuclease"/>
    <property type="match status" value="2"/>
</dbReference>
<feature type="domain" description="Polyphosphate kinase middle" evidence="10">
    <location>
        <begin position="127"/>
        <end position="309"/>
    </location>
</feature>
<dbReference type="InterPro" id="IPR036832">
    <property type="entry name" value="PPK_N_dom_sf"/>
</dbReference>
<keyword evidence="1 8" id="KW-0597">Phosphoprotein</keyword>
<dbReference type="GO" id="GO:0009358">
    <property type="term" value="C:polyphosphate kinase complex"/>
    <property type="evidence" value="ECO:0007669"/>
    <property type="project" value="InterPro"/>
</dbReference>
<feature type="domain" description="Polyphosphate kinase C-terminal" evidence="12">
    <location>
        <begin position="509"/>
        <end position="681"/>
    </location>
</feature>
<dbReference type="OrthoDB" id="9761456at2"/>
<dbReference type="RefSeq" id="WP_054965430.1">
    <property type="nucleotide sequence ID" value="NZ_FMUN01000005.1"/>
</dbReference>
<dbReference type="GO" id="GO:0008976">
    <property type="term" value="F:polyphosphate kinase activity"/>
    <property type="evidence" value="ECO:0007669"/>
    <property type="project" value="UniProtKB-UniRule"/>
</dbReference>
<feature type="binding site" evidence="8">
    <location>
        <position position="411"/>
    </location>
    <ligand>
        <name>Mg(2+)</name>
        <dbReference type="ChEBI" id="CHEBI:18420"/>
    </ligand>
</feature>
<dbReference type="InterPro" id="IPR024953">
    <property type="entry name" value="PP_kinase_middle"/>
</dbReference>
<evidence type="ECO:0000256" key="8">
    <source>
        <dbReference type="HAMAP-Rule" id="MF_00347"/>
    </source>
</evidence>
<dbReference type="Pfam" id="PF13089">
    <property type="entry name" value="PP_kinase_N"/>
    <property type="match status" value="1"/>
</dbReference>
<keyword evidence="2 8" id="KW-0808">Transferase</keyword>
<evidence type="ECO:0000256" key="6">
    <source>
        <dbReference type="ARBA" id="ARBA00022840"/>
    </source>
</evidence>
<feature type="binding site" evidence="8">
    <location>
        <position position="474"/>
    </location>
    <ligand>
        <name>ATP</name>
        <dbReference type="ChEBI" id="CHEBI:30616"/>
    </ligand>
</feature>
<dbReference type="PANTHER" id="PTHR30218:SF0">
    <property type="entry name" value="POLYPHOSPHATE KINASE"/>
    <property type="match status" value="1"/>
</dbReference>
<proteinExistence type="inferred from homology"/>
<dbReference type="HAMAP" id="MF_00347">
    <property type="entry name" value="Polyphosphate_kinase"/>
    <property type="match status" value="1"/>
</dbReference>
<dbReference type="PANTHER" id="PTHR30218">
    <property type="entry name" value="POLYPHOSPHATE KINASE"/>
    <property type="match status" value="1"/>
</dbReference>
<comment type="PTM">
    <text evidence="8 9">An intermediate of this reaction is the autophosphorylated ppk in which a phosphate is covalently linked to a histidine residue through a N-P bond.</text>
</comment>
<comment type="function">
    <text evidence="8 9">Catalyzes the reversible transfer of the terminal phosphate of ATP to form a long-chain polyphosphate (polyP).</text>
</comment>
<dbReference type="Pfam" id="PF02503">
    <property type="entry name" value="PP_kinase"/>
    <property type="match status" value="1"/>
</dbReference>
<evidence type="ECO:0000256" key="3">
    <source>
        <dbReference type="ARBA" id="ARBA00022723"/>
    </source>
</evidence>
<comment type="similarity">
    <text evidence="8 9">Belongs to the polyphosphate kinase 1 (PPK1) family.</text>
</comment>
<keyword evidence="6 8" id="KW-0067">ATP-binding</keyword>
<feature type="binding site" evidence="8">
    <location>
        <position position="598"/>
    </location>
    <ligand>
        <name>ATP</name>
        <dbReference type="ChEBI" id="CHEBI:30616"/>
    </ligand>
</feature>
<evidence type="ECO:0000259" key="13">
    <source>
        <dbReference type="Pfam" id="PF17941"/>
    </source>
</evidence>
<organism evidence="14 15">
    <name type="scientific">Thiohalorhabdus denitrificans</name>
    <dbReference type="NCBI Taxonomy" id="381306"/>
    <lineage>
        <taxon>Bacteria</taxon>
        <taxon>Pseudomonadati</taxon>
        <taxon>Pseudomonadota</taxon>
        <taxon>Gammaproteobacteria</taxon>
        <taxon>Thiohalorhabdales</taxon>
        <taxon>Thiohalorhabdaceae</taxon>
        <taxon>Thiohalorhabdus</taxon>
    </lineage>
</organism>
<evidence type="ECO:0000256" key="5">
    <source>
        <dbReference type="ARBA" id="ARBA00022777"/>
    </source>
</evidence>
<dbReference type="GO" id="GO:0006799">
    <property type="term" value="P:polyphosphate biosynthetic process"/>
    <property type="evidence" value="ECO:0007669"/>
    <property type="project" value="UniProtKB-UniRule"/>
</dbReference>
<dbReference type="GO" id="GO:0046872">
    <property type="term" value="F:metal ion binding"/>
    <property type="evidence" value="ECO:0007669"/>
    <property type="project" value="UniProtKB-KW"/>
</dbReference>
<feature type="binding site" evidence="8">
    <location>
        <position position="570"/>
    </location>
    <ligand>
        <name>ATP</name>
        <dbReference type="ChEBI" id="CHEBI:30616"/>
    </ligand>
</feature>
<dbReference type="FunFam" id="3.30.870.10:FF:000001">
    <property type="entry name" value="Polyphosphate kinase"/>
    <property type="match status" value="1"/>
</dbReference>
<feature type="domain" description="Polyphosphate kinase N-terminal" evidence="11">
    <location>
        <begin position="12"/>
        <end position="117"/>
    </location>
</feature>